<protein>
    <submittedName>
        <fullName evidence="1">CTD small phosphatase-like protein 2 isoform X1</fullName>
    </submittedName>
</protein>
<proteinExistence type="predicted"/>
<gene>
    <name evidence="1" type="ORF">V1478_000880</name>
</gene>
<accession>A0ABD2C6R0</accession>
<organism evidence="1 2">
    <name type="scientific">Vespula squamosa</name>
    <name type="common">Southern yellow jacket</name>
    <name type="synonym">Wasp</name>
    <dbReference type="NCBI Taxonomy" id="30214"/>
    <lineage>
        <taxon>Eukaryota</taxon>
        <taxon>Metazoa</taxon>
        <taxon>Ecdysozoa</taxon>
        <taxon>Arthropoda</taxon>
        <taxon>Hexapoda</taxon>
        <taxon>Insecta</taxon>
        <taxon>Pterygota</taxon>
        <taxon>Neoptera</taxon>
        <taxon>Endopterygota</taxon>
        <taxon>Hymenoptera</taxon>
        <taxon>Apocrita</taxon>
        <taxon>Aculeata</taxon>
        <taxon>Vespoidea</taxon>
        <taxon>Vespidae</taxon>
        <taxon>Vespinae</taxon>
        <taxon>Vespula</taxon>
    </lineage>
</organism>
<sequence>MANYSSNLQWNIKEKLWRLDEFLQTLTNIRTFCILYSAQVYYQVLKEVIKMTFNFSFEMWLRSEHVSRRLRGRLYISGVSGSKTSTSRVQAASARKVPFISSSNHRINTLRKCSRLTRWRHRSPNFLKELNICVVTSQSIN</sequence>
<name>A0ABD2C6R0_VESSQ</name>
<evidence type="ECO:0000313" key="1">
    <source>
        <dbReference type="EMBL" id="KAL2740739.1"/>
    </source>
</evidence>
<dbReference type="EMBL" id="JAUDFV010000020">
    <property type="protein sequence ID" value="KAL2740739.1"/>
    <property type="molecule type" value="Genomic_DNA"/>
</dbReference>
<comment type="caution">
    <text evidence="1">The sequence shown here is derived from an EMBL/GenBank/DDBJ whole genome shotgun (WGS) entry which is preliminary data.</text>
</comment>
<reference evidence="1 2" key="1">
    <citation type="journal article" date="2024" name="Ann. Entomol. Soc. Am.">
        <title>Genomic analyses of the southern and eastern yellowjacket wasps (Hymenoptera: Vespidae) reveal evolutionary signatures of social life.</title>
        <authorList>
            <person name="Catto M.A."/>
            <person name="Caine P.B."/>
            <person name="Orr S.E."/>
            <person name="Hunt B.G."/>
            <person name="Goodisman M.A.D."/>
        </authorList>
    </citation>
    <scope>NUCLEOTIDE SEQUENCE [LARGE SCALE GENOMIC DNA]</scope>
    <source>
        <strain evidence="1">233</strain>
        <tissue evidence="1">Head and thorax</tissue>
    </source>
</reference>
<evidence type="ECO:0000313" key="2">
    <source>
        <dbReference type="Proteomes" id="UP001607302"/>
    </source>
</evidence>
<keyword evidence="2" id="KW-1185">Reference proteome</keyword>
<dbReference type="Proteomes" id="UP001607302">
    <property type="component" value="Unassembled WGS sequence"/>
</dbReference>
<dbReference type="AlphaFoldDB" id="A0ABD2C6R0"/>